<dbReference type="PANTHER" id="PTHR30273:SF2">
    <property type="entry name" value="PROTEIN FECR"/>
    <property type="match status" value="1"/>
</dbReference>
<feature type="transmembrane region" description="Helical" evidence="1">
    <location>
        <begin position="93"/>
        <end position="111"/>
    </location>
</feature>
<feature type="domain" description="Protein FecR C-terminal" evidence="3">
    <location>
        <begin position="324"/>
        <end position="391"/>
    </location>
</feature>
<evidence type="ECO:0000259" key="2">
    <source>
        <dbReference type="Pfam" id="PF04773"/>
    </source>
</evidence>
<dbReference type="InterPro" id="IPR006860">
    <property type="entry name" value="FecR"/>
</dbReference>
<name>A0A7K1Y3T1_9SPHI</name>
<evidence type="ECO:0000313" key="5">
    <source>
        <dbReference type="Proteomes" id="UP000451233"/>
    </source>
</evidence>
<comment type="caution">
    <text evidence="4">The sequence shown here is derived from an EMBL/GenBank/DDBJ whole genome shotgun (WGS) entry which is preliminary data.</text>
</comment>
<dbReference type="Proteomes" id="UP000451233">
    <property type="component" value="Unassembled WGS sequence"/>
</dbReference>
<gene>
    <name evidence="4" type="ORF">GS398_18760</name>
</gene>
<keyword evidence="1" id="KW-0472">Membrane</keyword>
<keyword evidence="1" id="KW-0812">Transmembrane</keyword>
<reference evidence="4 5" key="1">
    <citation type="submission" date="2019-11" db="EMBL/GenBank/DDBJ databases">
        <title>Pedobacter sp. HMF7056 Genome sequencing and assembly.</title>
        <authorList>
            <person name="Kang H."/>
            <person name="Kim H."/>
            <person name="Joh K."/>
        </authorList>
    </citation>
    <scope>NUCLEOTIDE SEQUENCE [LARGE SCALE GENOMIC DNA]</scope>
    <source>
        <strain evidence="4 5">HMF7056</strain>
    </source>
</reference>
<dbReference type="Pfam" id="PF04773">
    <property type="entry name" value="FecR"/>
    <property type="match status" value="1"/>
</dbReference>
<dbReference type="EMBL" id="WVHS01000004">
    <property type="protein sequence ID" value="MXV17346.1"/>
    <property type="molecule type" value="Genomic_DNA"/>
</dbReference>
<evidence type="ECO:0000259" key="3">
    <source>
        <dbReference type="Pfam" id="PF16344"/>
    </source>
</evidence>
<evidence type="ECO:0000256" key="1">
    <source>
        <dbReference type="SAM" id="Phobius"/>
    </source>
</evidence>
<dbReference type="AlphaFoldDB" id="A0A7K1Y3T1"/>
<keyword evidence="5" id="KW-1185">Reference proteome</keyword>
<accession>A0A7K1Y3T1</accession>
<feature type="domain" description="FecR protein" evidence="2">
    <location>
        <begin position="175"/>
        <end position="270"/>
    </location>
</feature>
<proteinExistence type="predicted"/>
<organism evidence="4 5">
    <name type="scientific">Hufsiella ginkgonis</name>
    <dbReference type="NCBI Taxonomy" id="2695274"/>
    <lineage>
        <taxon>Bacteria</taxon>
        <taxon>Pseudomonadati</taxon>
        <taxon>Bacteroidota</taxon>
        <taxon>Sphingobacteriia</taxon>
        <taxon>Sphingobacteriales</taxon>
        <taxon>Sphingobacteriaceae</taxon>
        <taxon>Hufsiella</taxon>
    </lineage>
</organism>
<evidence type="ECO:0000313" key="4">
    <source>
        <dbReference type="EMBL" id="MXV17346.1"/>
    </source>
</evidence>
<dbReference type="RefSeq" id="WP_160908331.1">
    <property type="nucleotide sequence ID" value="NZ_WVHS01000004.1"/>
</dbReference>
<dbReference type="InterPro" id="IPR012373">
    <property type="entry name" value="Ferrdict_sens_TM"/>
</dbReference>
<dbReference type="Gene3D" id="2.60.120.1440">
    <property type="match status" value="1"/>
</dbReference>
<dbReference type="Gene3D" id="3.55.50.30">
    <property type="match status" value="1"/>
</dbReference>
<dbReference type="Pfam" id="PF16344">
    <property type="entry name" value="FecR_C"/>
    <property type="match status" value="1"/>
</dbReference>
<keyword evidence="1" id="KW-1133">Transmembrane helix</keyword>
<protein>
    <submittedName>
        <fullName evidence="4">DUF4974 domain-containing protein</fullName>
    </submittedName>
</protein>
<dbReference type="GO" id="GO:0016989">
    <property type="term" value="F:sigma factor antagonist activity"/>
    <property type="evidence" value="ECO:0007669"/>
    <property type="project" value="TreeGrafter"/>
</dbReference>
<dbReference type="FunFam" id="2.60.120.1440:FF:000001">
    <property type="entry name" value="Putative anti-sigma factor"/>
    <property type="match status" value="1"/>
</dbReference>
<dbReference type="PANTHER" id="PTHR30273">
    <property type="entry name" value="PERIPLASMIC SIGNAL SENSOR AND SIGMA FACTOR ACTIVATOR FECR-RELATED"/>
    <property type="match status" value="1"/>
</dbReference>
<sequence length="393" mass="43626">MNTPEQAYFYANLIVRRLKEGLTGAEEQQLQEWIAGNKANARFLEDLENEAKLREEMEFFSSLDTVKAWNRINAETTGQGPGFVRKFLEKWQYAAAIVVLFLLTGLIFHNYRQAAPNNRITANAPKFKNDLPPGKSRATLILDDGSAVLLGTPGKSLAVLGGSSKKFQKPSSFITVSTPRGGEYKVLLPDGSKVWLNSSSSLTYPAVFAAKERMVKLTGEAYFEVARNKVVPFKVMAGDVAVKVLGTHFNIKAYREEHKISTTLLEGSVEVSKGNSTKMLSPGEELQILDDFDEIEGGDQLAEPPMILKGGNTESAVAWKNGQFLFNNDDIQTVMMQVARWYDAEIEYESKNAALHFTGKISRYTNVSKVLDLLELTGGVHFKIEGKRVIVTK</sequence>
<dbReference type="InterPro" id="IPR032508">
    <property type="entry name" value="FecR_C"/>
</dbReference>